<proteinExistence type="predicted"/>
<sequence length="298" mass="32822">MGENRTPGHRPTMDDYRAMMRDAHASDQLKEAVLGEARARRSGGRPALFRGSRIKILAIAACLVLVVGLGTTALALNSPVGFGNLDDKAAEPIEPDANPETDANAESGNSATLHTEEFTGGGGFSGPWYNPADDTFWSWEWAGYKYHFPVYCTGSNIESITYEIEGERSYFEIIDKTVTAEQHENGVHTYHYPKSVTFDYDHQESIDDERIVELYIGFPLSDSGLEAYRRLRAEGHSEEASRQLDTAVEKGAAQEISASRLTMTVTFADGSSQTKVYVIAASDLDDPTTYTITEIVEE</sequence>
<name>A0A6L7IP43_9ACTN</name>
<reference evidence="1 2" key="1">
    <citation type="submission" date="2020-10" db="EMBL/GenBank/DDBJ databases">
        <title>Eggerthella sp. nov., isolated from human feces.</title>
        <authorList>
            <person name="Yajun G."/>
        </authorList>
    </citation>
    <scope>NUCLEOTIDE SEQUENCE [LARGE SCALE GENOMIC DNA]</scope>
    <source>
        <strain evidence="1 2">HF-1101</strain>
    </source>
</reference>
<gene>
    <name evidence="1" type="ORF">GS424_015530</name>
</gene>
<dbReference type="RefSeq" id="WP_160941359.1">
    <property type="nucleotide sequence ID" value="NZ_CP063310.1"/>
</dbReference>
<protein>
    <submittedName>
        <fullName evidence="1">Uncharacterized protein</fullName>
    </submittedName>
</protein>
<dbReference type="KEGG" id="egd:GS424_015530"/>
<dbReference type="EMBL" id="CP063310">
    <property type="protein sequence ID" value="QOS67895.1"/>
    <property type="molecule type" value="Genomic_DNA"/>
</dbReference>
<evidence type="ECO:0000313" key="1">
    <source>
        <dbReference type="EMBL" id="QOS67895.1"/>
    </source>
</evidence>
<organism evidence="1 2">
    <name type="scientific">Eggerthella guodeyinii</name>
    <dbReference type="NCBI Taxonomy" id="2690837"/>
    <lineage>
        <taxon>Bacteria</taxon>
        <taxon>Bacillati</taxon>
        <taxon>Actinomycetota</taxon>
        <taxon>Coriobacteriia</taxon>
        <taxon>Eggerthellales</taxon>
        <taxon>Eggerthellaceae</taxon>
        <taxon>Eggerthella</taxon>
    </lineage>
</organism>
<evidence type="ECO:0000313" key="2">
    <source>
        <dbReference type="Proteomes" id="UP000478463"/>
    </source>
</evidence>
<dbReference type="AlphaFoldDB" id="A0A6L7IP43"/>
<accession>A0A6L7IP43</accession>
<dbReference type="Proteomes" id="UP000478463">
    <property type="component" value="Chromosome"/>
</dbReference>